<accession>A0ABV2H1B0</accession>
<keyword evidence="7" id="KW-1185">Reference proteome</keyword>
<gene>
    <name evidence="6" type="ORF">ABID21_000429</name>
</gene>
<evidence type="ECO:0000313" key="7">
    <source>
        <dbReference type="Proteomes" id="UP001549031"/>
    </source>
</evidence>
<comment type="caution">
    <text evidence="6">The sequence shown here is derived from an EMBL/GenBank/DDBJ whole genome shotgun (WGS) entry which is preliminary data.</text>
</comment>
<evidence type="ECO:0000313" key="6">
    <source>
        <dbReference type="EMBL" id="MET3584337.1"/>
    </source>
</evidence>
<organism evidence="6 7">
    <name type="scientific">Pseudorhizobium tarimense</name>
    <dbReference type="NCBI Taxonomy" id="1079109"/>
    <lineage>
        <taxon>Bacteria</taxon>
        <taxon>Pseudomonadati</taxon>
        <taxon>Pseudomonadota</taxon>
        <taxon>Alphaproteobacteria</taxon>
        <taxon>Hyphomicrobiales</taxon>
        <taxon>Rhizobiaceae</taxon>
        <taxon>Rhizobium/Agrobacterium group</taxon>
        <taxon>Pseudorhizobium</taxon>
    </lineage>
</organism>
<dbReference type="SUPFAM" id="SSF50129">
    <property type="entry name" value="GroES-like"/>
    <property type="match status" value="1"/>
</dbReference>
<keyword evidence="3" id="KW-0862">Zinc</keyword>
<dbReference type="Proteomes" id="UP001549031">
    <property type="component" value="Unassembled WGS sequence"/>
</dbReference>
<keyword evidence="2" id="KW-0479">Metal-binding</keyword>
<evidence type="ECO:0000256" key="4">
    <source>
        <dbReference type="ARBA" id="ARBA00023002"/>
    </source>
</evidence>
<sequence>MSALMKAAVVREFRKPLVIEEMPIPEPGHGQILVKYEVTGVCHADLHAAKRRLAVKPSPPFIPGHEDVGFVAKLGAACRASRKVNASASPGCTPPAAAAHLAAPAGKRCAAASRIPAISSMAPSRSMVSPIPI</sequence>
<evidence type="ECO:0000256" key="2">
    <source>
        <dbReference type="ARBA" id="ARBA00022723"/>
    </source>
</evidence>
<comment type="cofactor">
    <cofactor evidence="1">
        <name>Zn(2+)</name>
        <dbReference type="ChEBI" id="CHEBI:29105"/>
    </cofactor>
</comment>
<dbReference type="PROSITE" id="PS00059">
    <property type="entry name" value="ADH_ZINC"/>
    <property type="match status" value="1"/>
</dbReference>
<dbReference type="InterPro" id="IPR011032">
    <property type="entry name" value="GroES-like_sf"/>
</dbReference>
<dbReference type="InterPro" id="IPR013154">
    <property type="entry name" value="ADH-like_N"/>
</dbReference>
<evidence type="ECO:0000256" key="3">
    <source>
        <dbReference type="ARBA" id="ARBA00022833"/>
    </source>
</evidence>
<keyword evidence="4" id="KW-0560">Oxidoreductase</keyword>
<dbReference type="PANTHER" id="PTHR42940:SF8">
    <property type="entry name" value="VACUOLAR PROTEIN SORTING-ASSOCIATED PROTEIN 11"/>
    <property type="match status" value="1"/>
</dbReference>
<proteinExistence type="predicted"/>
<evidence type="ECO:0000256" key="1">
    <source>
        <dbReference type="ARBA" id="ARBA00001947"/>
    </source>
</evidence>
<dbReference type="EMBL" id="JBEPLJ010000001">
    <property type="protein sequence ID" value="MET3584337.1"/>
    <property type="molecule type" value="Genomic_DNA"/>
</dbReference>
<protein>
    <submittedName>
        <fullName evidence="6">NADPH:quinone reductase-like Zn-dependent oxidoreductase</fullName>
    </submittedName>
</protein>
<dbReference type="Gene3D" id="3.90.180.10">
    <property type="entry name" value="Medium-chain alcohol dehydrogenases, catalytic domain"/>
    <property type="match status" value="1"/>
</dbReference>
<reference evidence="6 7" key="1">
    <citation type="submission" date="2024-06" db="EMBL/GenBank/DDBJ databases">
        <title>Genomic Encyclopedia of Type Strains, Phase IV (KMG-IV): sequencing the most valuable type-strain genomes for metagenomic binning, comparative biology and taxonomic classification.</title>
        <authorList>
            <person name="Goeker M."/>
        </authorList>
    </citation>
    <scope>NUCLEOTIDE SEQUENCE [LARGE SCALE GENOMIC DNA]</scope>
    <source>
        <strain evidence="6 7">DSM 105042</strain>
    </source>
</reference>
<dbReference type="InterPro" id="IPR002328">
    <property type="entry name" value="ADH_Zn_CS"/>
</dbReference>
<evidence type="ECO:0000259" key="5">
    <source>
        <dbReference type="Pfam" id="PF08240"/>
    </source>
</evidence>
<name>A0ABV2H1B0_9HYPH</name>
<feature type="domain" description="Alcohol dehydrogenase-like N-terminal" evidence="5">
    <location>
        <begin position="29"/>
        <end position="78"/>
    </location>
</feature>
<dbReference type="Pfam" id="PF08240">
    <property type="entry name" value="ADH_N"/>
    <property type="match status" value="1"/>
</dbReference>
<dbReference type="PANTHER" id="PTHR42940">
    <property type="entry name" value="ALCOHOL DEHYDROGENASE 1-RELATED"/>
    <property type="match status" value="1"/>
</dbReference>